<dbReference type="InterPro" id="IPR024884">
    <property type="entry name" value="NAPE-PLD"/>
</dbReference>
<gene>
    <name evidence="4" type="ORF">ABIC99_000066</name>
    <name evidence="5" type="ORF">EWH46_11330</name>
</gene>
<evidence type="ECO:0000256" key="2">
    <source>
        <dbReference type="SAM" id="SignalP"/>
    </source>
</evidence>
<evidence type="ECO:0000313" key="4">
    <source>
        <dbReference type="EMBL" id="MET3602290.1"/>
    </source>
</evidence>
<dbReference type="EC" id="3.1.4.54" evidence="4"/>
<accession>A0A5C1Q1C5</accession>
<evidence type="ECO:0000313" key="6">
    <source>
        <dbReference type="Proteomes" id="UP000323522"/>
    </source>
</evidence>
<evidence type="ECO:0000256" key="1">
    <source>
        <dbReference type="SAM" id="MobiDB-lite"/>
    </source>
</evidence>
<name>A0A5C1Q1C5_9BURK</name>
<evidence type="ECO:0000259" key="3">
    <source>
        <dbReference type="Pfam" id="PF12706"/>
    </source>
</evidence>
<dbReference type="EMBL" id="CP035708">
    <property type="protein sequence ID" value="QEN01311.1"/>
    <property type="molecule type" value="Genomic_DNA"/>
</dbReference>
<feature type="region of interest" description="Disordered" evidence="1">
    <location>
        <begin position="33"/>
        <end position="53"/>
    </location>
</feature>
<dbReference type="Pfam" id="PF12706">
    <property type="entry name" value="Lactamase_B_2"/>
    <property type="match status" value="1"/>
</dbReference>
<reference evidence="4 7" key="2">
    <citation type="submission" date="2024-06" db="EMBL/GenBank/DDBJ databases">
        <title>Genomic Encyclopedia of Type Strains, Phase IV (KMG-IV): sequencing the most valuable type-strain genomes for metagenomic binning, comparative biology and taxonomic classification.</title>
        <authorList>
            <person name="Goeker M."/>
        </authorList>
    </citation>
    <scope>NUCLEOTIDE SEQUENCE [LARGE SCALE GENOMIC DNA]</scope>
    <source>
        <strain evidence="4 7">D-501</strain>
    </source>
</reference>
<dbReference type="InterPro" id="IPR036866">
    <property type="entry name" value="RibonucZ/Hydroxyglut_hydro"/>
</dbReference>
<keyword evidence="2" id="KW-0732">Signal</keyword>
<evidence type="ECO:0000313" key="7">
    <source>
        <dbReference type="Proteomes" id="UP001549111"/>
    </source>
</evidence>
<feature type="compositionally biased region" description="Basic and acidic residues" evidence="1">
    <location>
        <begin position="43"/>
        <end position="53"/>
    </location>
</feature>
<dbReference type="AlphaFoldDB" id="A0A5C1Q1C5"/>
<dbReference type="PANTHER" id="PTHR15032:SF4">
    <property type="entry name" value="N-ACYL-PHOSPHATIDYLETHANOLAMINE-HYDROLYZING PHOSPHOLIPASE D"/>
    <property type="match status" value="1"/>
</dbReference>
<dbReference type="PIRSF" id="PIRSF038896">
    <property type="entry name" value="NAPE-PLD"/>
    <property type="match status" value="1"/>
</dbReference>
<sequence>MPRPALPARLRRLPAALLTLLLVPLPGCSGDKAPPSAGAPAHHTAEGFRNRDGSTIDKSQWEVWRWQLSRRDPPRPQPPLPVVAPDLQAPEPNITWIGHSTVLARLGGLAVLTDPQFSERASPVSWAGPKRVGTLPLTPAQLPHIDVVLVSHNHYDHLDEASVRALAAQPGGAPLFIVPLKLKAWFDDLGLAGLRVVELDWWQSHVERGVEFMLTPARHWSSRTPFDRQRTLWGGFAVLAPEFRLIYTGDTGYSRDFTDIRQHLAHRGSFDLALIPVGCYEPREFMRAQHVNPADAAQIHLDLGARRSVGVHWGTFEGLCDEPLDQAPRDLATARRLVGLADEAFTVLKHGETLRLQGAR</sequence>
<dbReference type="Gene3D" id="3.60.15.10">
    <property type="entry name" value="Ribonuclease Z/Hydroxyacylglutathione hydrolase-like"/>
    <property type="match status" value="1"/>
</dbReference>
<proteinExistence type="predicted"/>
<dbReference type="Proteomes" id="UP000323522">
    <property type="component" value="Chromosome"/>
</dbReference>
<protein>
    <submittedName>
        <fullName evidence="5">MBL fold metallo-hydrolase</fullName>
    </submittedName>
    <submittedName>
        <fullName evidence="4">N-acyl-phosphatidylethanolamine-hydrolyzing phospholipase D</fullName>
        <ecNumber evidence="4">3.1.4.54</ecNumber>
    </submittedName>
</protein>
<feature type="domain" description="Metallo-beta-lactamase" evidence="3">
    <location>
        <begin position="111"/>
        <end position="313"/>
    </location>
</feature>
<dbReference type="GO" id="GO:0005737">
    <property type="term" value="C:cytoplasm"/>
    <property type="evidence" value="ECO:0007669"/>
    <property type="project" value="TreeGrafter"/>
</dbReference>
<organism evidence="5 6">
    <name type="scientific">Sphaerotilus sulfidivorans</name>
    <dbReference type="NCBI Taxonomy" id="639200"/>
    <lineage>
        <taxon>Bacteria</taxon>
        <taxon>Pseudomonadati</taxon>
        <taxon>Pseudomonadota</taxon>
        <taxon>Betaproteobacteria</taxon>
        <taxon>Burkholderiales</taxon>
        <taxon>Sphaerotilaceae</taxon>
        <taxon>Sphaerotilus</taxon>
    </lineage>
</organism>
<dbReference type="GO" id="GO:0008270">
    <property type="term" value="F:zinc ion binding"/>
    <property type="evidence" value="ECO:0007669"/>
    <property type="project" value="InterPro"/>
</dbReference>
<evidence type="ECO:0000313" key="5">
    <source>
        <dbReference type="EMBL" id="QEN01311.1"/>
    </source>
</evidence>
<keyword evidence="5" id="KW-0378">Hydrolase</keyword>
<dbReference type="GO" id="GO:0070290">
    <property type="term" value="F:N-acylphosphatidylethanolamine-specific phospholipase D activity"/>
    <property type="evidence" value="ECO:0007669"/>
    <property type="project" value="UniProtKB-EC"/>
</dbReference>
<feature type="chain" id="PRO_5043456226" evidence="2">
    <location>
        <begin position="30"/>
        <end position="360"/>
    </location>
</feature>
<dbReference type="OrthoDB" id="9805728at2"/>
<reference evidence="5 6" key="1">
    <citation type="submission" date="2019-02" db="EMBL/GenBank/DDBJ databases">
        <title>Complete Genome Sequence and Methylome Analysis of Sphaerotilus natans subsp. sulfidivorans D-507.</title>
        <authorList>
            <person name="Fomenkov A."/>
            <person name="Gridneva E."/>
            <person name="Smolyakov D."/>
            <person name="Dubinina G."/>
            <person name="Vincze T."/>
            <person name="Grabovich M."/>
            <person name="Roberts R.J."/>
        </authorList>
    </citation>
    <scope>NUCLEOTIDE SEQUENCE [LARGE SCALE GENOMIC DNA]</scope>
    <source>
        <strain evidence="5 6">D-507</strain>
    </source>
</reference>
<feature type="signal peptide" evidence="2">
    <location>
        <begin position="1"/>
        <end position="29"/>
    </location>
</feature>
<keyword evidence="7" id="KW-1185">Reference proteome</keyword>
<dbReference type="Proteomes" id="UP001549111">
    <property type="component" value="Unassembled WGS sequence"/>
</dbReference>
<dbReference type="RefSeq" id="WP_149504008.1">
    <property type="nucleotide sequence ID" value="NZ_CP035708.1"/>
</dbReference>
<dbReference type="SUPFAM" id="SSF56281">
    <property type="entry name" value="Metallo-hydrolase/oxidoreductase"/>
    <property type="match status" value="1"/>
</dbReference>
<dbReference type="EMBL" id="JBEPLS010000001">
    <property type="protein sequence ID" value="MET3602290.1"/>
    <property type="molecule type" value="Genomic_DNA"/>
</dbReference>
<dbReference type="InterPro" id="IPR001279">
    <property type="entry name" value="Metallo-B-lactamas"/>
</dbReference>
<dbReference type="KEGG" id="snn:EWH46_11330"/>
<dbReference type="PANTHER" id="PTHR15032">
    <property type="entry name" value="N-ACYL-PHOSPHATIDYLETHANOLAMINE-HYDROLYZING PHOSPHOLIPASE D"/>
    <property type="match status" value="1"/>
</dbReference>